<gene>
    <name evidence="2" type="ORF">CB5_LOCUS25420</name>
</gene>
<evidence type="ECO:0000313" key="2">
    <source>
        <dbReference type="EMBL" id="CAD1842209.1"/>
    </source>
</evidence>
<dbReference type="AlphaFoldDB" id="A0A6V7QGC5"/>
<proteinExistence type="predicted"/>
<protein>
    <submittedName>
        <fullName evidence="2">Uncharacterized protein</fullName>
    </submittedName>
</protein>
<dbReference type="EMBL" id="LR862135">
    <property type="protein sequence ID" value="CAD1842209.1"/>
    <property type="molecule type" value="Genomic_DNA"/>
</dbReference>
<feature type="region of interest" description="Disordered" evidence="1">
    <location>
        <begin position="80"/>
        <end position="118"/>
    </location>
</feature>
<evidence type="ECO:0000256" key="1">
    <source>
        <dbReference type="SAM" id="MobiDB-lite"/>
    </source>
</evidence>
<name>A0A6V7QGC5_ANACO</name>
<organism evidence="2">
    <name type="scientific">Ananas comosus var. bracteatus</name>
    <name type="common">red pineapple</name>
    <dbReference type="NCBI Taxonomy" id="296719"/>
    <lineage>
        <taxon>Eukaryota</taxon>
        <taxon>Viridiplantae</taxon>
        <taxon>Streptophyta</taxon>
        <taxon>Embryophyta</taxon>
        <taxon>Tracheophyta</taxon>
        <taxon>Spermatophyta</taxon>
        <taxon>Magnoliopsida</taxon>
        <taxon>Liliopsida</taxon>
        <taxon>Poales</taxon>
        <taxon>Bromeliaceae</taxon>
        <taxon>Bromelioideae</taxon>
        <taxon>Ananas</taxon>
    </lineage>
</organism>
<accession>A0A6V7QGC5</accession>
<sequence length="118" mass="13432">MRTPRYAGCLLVLSRTRRLMGAPLPPSSSLNNWVVGFWSIRANEEVEEGEEREECEEEAELALVSGSDSEFRGWPVNAIQMGPSTANCKSWEKKQKKKKKKKKKRKRKRGGASSYMRG</sequence>
<reference evidence="2" key="1">
    <citation type="submission" date="2020-07" db="EMBL/GenBank/DDBJ databases">
        <authorList>
            <person name="Lin J."/>
        </authorList>
    </citation>
    <scope>NUCLEOTIDE SEQUENCE</scope>
</reference>
<feature type="compositionally biased region" description="Basic residues" evidence="1">
    <location>
        <begin position="94"/>
        <end position="110"/>
    </location>
</feature>